<dbReference type="InterPro" id="IPR011990">
    <property type="entry name" value="TPR-like_helical_dom_sf"/>
</dbReference>
<proteinExistence type="predicted"/>
<feature type="region of interest" description="Disordered" evidence="7">
    <location>
        <begin position="455"/>
        <end position="478"/>
    </location>
</feature>
<dbReference type="GO" id="GO:0004222">
    <property type="term" value="F:metalloendopeptidase activity"/>
    <property type="evidence" value="ECO:0007669"/>
    <property type="project" value="InterPro"/>
</dbReference>
<name>A0A345YA81_9NEIS</name>
<dbReference type="Gene3D" id="3.30.2010.10">
    <property type="entry name" value="Metalloproteases ('zincins'), catalytic domain"/>
    <property type="match status" value="1"/>
</dbReference>
<feature type="domain" description="Peptidase M48" evidence="8">
    <location>
        <begin position="47"/>
        <end position="234"/>
    </location>
</feature>
<dbReference type="InterPro" id="IPR051156">
    <property type="entry name" value="Mito/Outer_Membr_Metalloprot"/>
</dbReference>
<dbReference type="CDD" id="cd07333">
    <property type="entry name" value="M48C_bepA_like"/>
    <property type="match status" value="1"/>
</dbReference>
<reference evidence="9 10" key="1">
    <citation type="submission" date="2018-07" db="EMBL/GenBank/DDBJ databases">
        <title>Crenobacter cavernae sp. nov., isolated from a karst cave.</title>
        <authorList>
            <person name="Zhu H."/>
        </authorList>
    </citation>
    <scope>NUCLEOTIDE SEQUENCE [LARGE SCALE GENOMIC DNA]</scope>
    <source>
        <strain evidence="9 10">K1W11S-77</strain>
    </source>
</reference>
<dbReference type="AlphaFoldDB" id="A0A345YA81"/>
<evidence type="ECO:0000313" key="9">
    <source>
        <dbReference type="EMBL" id="AXK40833.1"/>
    </source>
</evidence>
<dbReference type="GO" id="GO:0051603">
    <property type="term" value="P:proteolysis involved in protein catabolic process"/>
    <property type="evidence" value="ECO:0007669"/>
    <property type="project" value="TreeGrafter"/>
</dbReference>
<gene>
    <name evidence="9" type="ORF">DWG20_06480</name>
</gene>
<evidence type="ECO:0000256" key="4">
    <source>
        <dbReference type="ARBA" id="ARBA00022801"/>
    </source>
</evidence>
<keyword evidence="5" id="KW-0862">Zinc</keyword>
<dbReference type="SUPFAM" id="SSF48452">
    <property type="entry name" value="TPR-like"/>
    <property type="match status" value="1"/>
</dbReference>
<evidence type="ECO:0000256" key="5">
    <source>
        <dbReference type="ARBA" id="ARBA00022833"/>
    </source>
</evidence>
<evidence type="ECO:0000313" key="10">
    <source>
        <dbReference type="Proteomes" id="UP000254537"/>
    </source>
</evidence>
<keyword evidence="4" id="KW-0378">Hydrolase</keyword>
<dbReference type="PANTHER" id="PTHR22726:SF1">
    <property type="entry name" value="METALLOENDOPEPTIDASE OMA1, MITOCHONDRIAL"/>
    <property type="match status" value="1"/>
</dbReference>
<protein>
    <submittedName>
        <fullName evidence="9">M48 family peptidase</fullName>
    </submittedName>
</protein>
<evidence type="ECO:0000259" key="8">
    <source>
        <dbReference type="Pfam" id="PF01435"/>
    </source>
</evidence>
<dbReference type="OrthoDB" id="9810445at2"/>
<evidence type="ECO:0000256" key="1">
    <source>
        <dbReference type="ARBA" id="ARBA00001947"/>
    </source>
</evidence>
<sequence length="478" mass="52195">MSTYDLPDLGEVSDGSFTAADEARIGRGVVRAMRGAGEIADDAELTSYLNELGGRLAQPAATAGINYSFFVVDDRSINAFALPGGYIGVNSGLILSSQSEAELASVLAHEIAHVAQRHMARMKAASAPNQLMVLAAILAGALAAKSGNGEATIGVLNAGIGLSIQNQLSYSRDFERESDRLGMQYLASAGFDVRAMPSFFERMQQVNRHNDNNAYAFLRTHPVTVERISEAQNRSLGLPLKMRADSVDYLLAREKLRVSVQGADEAARFEQSALKNRQFLNEGATWFGLATARLAQRRPSEARNALSEAKSRLPGHPMLFALDAAIAREAGDKAAARAAYRAGRAAYPNNRALALAEIDFLLDAGERDAAAERLHEALNKRNADAELYRLEARLYADQDRLRYHAALGNAFYFEMRYGAAMEQFQLANKAPGDDFYLRSSIEARMRELEKILREDAGKRGKSRSFEGFAPAEKGHPAR</sequence>
<dbReference type="EMBL" id="CP031337">
    <property type="protein sequence ID" value="AXK40833.1"/>
    <property type="molecule type" value="Genomic_DNA"/>
</dbReference>
<accession>A0A345YA81</accession>
<organism evidence="9 10">
    <name type="scientific">Crenobacter cavernae</name>
    <dbReference type="NCBI Taxonomy" id="2290923"/>
    <lineage>
        <taxon>Bacteria</taxon>
        <taxon>Pseudomonadati</taxon>
        <taxon>Pseudomonadota</taxon>
        <taxon>Betaproteobacteria</taxon>
        <taxon>Neisseriales</taxon>
        <taxon>Neisseriaceae</taxon>
        <taxon>Crenobacter</taxon>
    </lineage>
</organism>
<keyword evidence="3" id="KW-0479">Metal-binding</keyword>
<dbReference type="Proteomes" id="UP000254537">
    <property type="component" value="Chromosome"/>
</dbReference>
<dbReference type="KEGG" id="ccah:DWG20_06480"/>
<dbReference type="Pfam" id="PF01435">
    <property type="entry name" value="Peptidase_M48"/>
    <property type="match status" value="1"/>
</dbReference>
<dbReference type="InterPro" id="IPR001915">
    <property type="entry name" value="Peptidase_M48"/>
</dbReference>
<evidence type="ECO:0000256" key="2">
    <source>
        <dbReference type="ARBA" id="ARBA00022670"/>
    </source>
</evidence>
<dbReference type="PANTHER" id="PTHR22726">
    <property type="entry name" value="METALLOENDOPEPTIDASE OMA1"/>
    <property type="match status" value="1"/>
</dbReference>
<dbReference type="GO" id="GO:0046872">
    <property type="term" value="F:metal ion binding"/>
    <property type="evidence" value="ECO:0007669"/>
    <property type="project" value="UniProtKB-KW"/>
</dbReference>
<evidence type="ECO:0000256" key="7">
    <source>
        <dbReference type="SAM" id="MobiDB-lite"/>
    </source>
</evidence>
<keyword evidence="2" id="KW-0645">Protease</keyword>
<evidence type="ECO:0000256" key="3">
    <source>
        <dbReference type="ARBA" id="ARBA00022723"/>
    </source>
</evidence>
<keyword evidence="6" id="KW-0482">Metalloprotease</keyword>
<evidence type="ECO:0000256" key="6">
    <source>
        <dbReference type="ARBA" id="ARBA00023049"/>
    </source>
</evidence>
<dbReference type="Gene3D" id="1.25.40.10">
    <property type="entry name" value="Tetratricopeptide repeat domain"/>
    <property type="match status" value="1"/>
</dbReference>
<dbReference type="GO" id="GO:0016020">
    <property type="term" value="C:membrane"/>
    <property type="evidence" value="ECO:0007669"/>
    <property type="project" value="TreeGrafter"/>
</dbReference>
<comment type="cofactor">
    <cofactor evidence="1">
        <name>Zn(2+)</name>
        <dbReference type="ChEBI" id="CHEBI:29105"/>
    </cofactor>
</comment>